<dbReference type="EMBL" id="JAPMOS010000018">
    <property type="protein sequence ID" value="KAJ4459568.1"/>
    <property type="molecule type" value="Genomic_DNA"/>
</dbReference>
<feature type="region of interest" description="Disordered" evidence="2">
    <location>
        <begin position="251"/>
        <end position="290"/>
    </location>
</feature>
<feature type="coiled-coil region" evidence="1">
    <location>
        <begin position="119"/>
        <end position="167"/>
    </location>
</feature>
<feature type="compositionally biased region" description="Basic and acidic residues" evidence="2">
    <location>
        <begin position="255"/>
        <end position="275"/>
    </location>
</feature>
<comment type="caution">
    <text evidence="3">The sequence shown here is derived from an EMBL/GenBank/DDBJ whole genome shotgun (WGS) entry which is preliminary data.</text>
</comment>
<name>A0ABQ8UK19_9EUKA</name>
<feature type="compositionally biased region" description="Basic and acidic residues" evidence="2">
    <location>
        <begin position="1"/>
        <end position="11"/>
    </location>
</feature>
<organism evidence="3 4">
    <name type="scientific">Paratrimastix pyriformis</name>
    <dbReference type="NCBI Taxonomy" id="342808"/>
    <lineage>
        <taxon>Eukaryota</taxon>
        <taxon>Metamonada</taxon>
        <taxon>Preaxostyla</taxon>
        <taxon>Paratrimastigidae</taxon>
        <taxon>Paratrimastix</taxon>
    </lineage>
</organism>
<accession>A0ABQ8UK19</accession>
<evidence type="ECO:0000313" key="4">
    <source>
        <dbReference type="Proteomes" id="UP001141327"/>
    </source>
</evidence>
<evidence type="ECO:0000256" key="1">
    <source>
        <dbReference type="SAM" id="Coils"/>
    </source>
</evidence>
<protein>
    <submittedName>
        <fullName evidence="3">Uncharacterized protein</fullName>
    </submittedName>
</protein>
<proteinExistence type="predicted"/>
<dbReference type="Gene3D" id="1.20.5.340">
    <property type="match status" value="1"/>
</dbReference>
<gene>
    <name evidence="3" type="ORF">PAPYR_4287</name>
</gene>
<keyword evidence="1" id="KW-0175">Coiled coil</keyword>
<feature type="region of interest" description="Disordered" evidence="2">
    <location>
        <begin position="1"/>
        <end position="98"/>
    </location>
</feature>
<keyword evidence="4" id="KW-1185">Reference proteome</keyword>
<dbReference type="Proteomes" id="UP001141327">
    <property type="component" value="Unassembled WGS sequence"/>
</dbReference>
<evidence type="ECO:0000256" key="2">
    <source>
        <dbReference type="SAM" id="MobiDB-lite"/>
    </source>
</evidence>
<reference evidence="3" key="1">
    <citation type="journal article" date="2022" name="bioRxiv">
        <title>Genomics of Preaxostyla Flagellates Illuminates Evolutionary Transitions and the Path Towards Mitochondrial Loss.</title>
        <authorList>
            <person name="Novak L.V.F."/>
            <person name="Treitli S.C."/>
            <person name="Pyrih J."/>
            <person name="Halakuc P."/>
            <person name="Pipaliya S.V."/>
            <person name="Vacek V."/>
            <person name="Brzon O."/>
            <person name="Soukal P."/>
            <person name="Eme L."/>
            <person name="Dacks J.B."/>
            <person name="Karnkowska A."/>
            <person name="Elias M."/>
            <person name="Hampl V."/>
        </authorList>
    </citation>
    <scope>NUCLEOTIDE SEQUENCE</scope>
    <source>
        <strain evidence="3">RCP-MX</strain>
    </source>
</reference>
<sequence>MSSSEHRRETTSRIPRLSMSMTAPRPSIGGRSSVMNPPTKPAGKTTAPASSSKEKTVPSTPNETRMRPPSTPASRLARPTTAPLQSPAPRTEEKPAEVVPLSEVERLRKEFEESQATLLQDWQQRCHSKEDDLAKATDTITQQKEKITALEMQVKELCQRCETLAADLKASNLRSATYERKLQQAGIDPVSLRPFDVEVASDDERYRQFEASITALEEAVVAREQTLGNTLSQLAEGSSLLGKHARTLLASSNFEEEHAVPQNEDFKKARPEEHQSQPQQQPQPAMESAG</sequence>
<evidence type="ECO:0000313" key="3">
    <source>
        <dbReference type="EMBL" id="KAJ4459568.1"/>
    </source>
</evidence>